<feature type="transmembrane region" description="Helical" evidence="1">
    <location>
        <begin position="6"/>
        <end position="26"/>
    </location>
</feature>
<evidence type="ECO:0000313" key="2">
    <source>
        <dbReference type="EMBL" id="NER18175.1"/>
    </source>
</evidence>
<sequence length="124" mass="14679">MNETQLVLLHYFFLSFHSLFILFNLFGWIWRKTRKWNFITLMLTLFSWVVLGIWRGFGYCFLTDWHYDVLNKLGETDLPRSYIAYLVFKISGWLPNGNLVDTATIIGITLAVLASVYINFLKKK</sequence>
<protein>
    <submittedName>
        <fullName evidence="2">DUF2784 family protein</fullName>
    </submittedName>
</protein>
<comment type="caution">
    <text evidence="2">The sequence shown here is derived from an EMBL/GenBank/DDBJ whole genome shotgun (WGS) entry which is preliminary data.</text>
</comment>
<keyword evidence="1" id="KW-1133">Transmembrane helix</keyword>
<keyword evidence="3" id="KW-1185">Reference proteome</keyword>
<feature type="transmembrane region" description="Helical" evidence="1">
    <location>
        <begin position="38"/>
        <end position="57"/>
    </location>
</feature>
<dbReference type="Proteomes" id="UP000474296">
    <property type="component" value="Unassembled WGS sequence"/>
</dbReference>
<proteinExistence type="predicted"/>
<dbReference type="RefSeq" id="WP_164032853.1">
    <property type="nucleotide sequence ID" value="NZ_JAABOQ010000005.1"/>
</dbReference>
<name>A0A6M0CJP9_9FLAO</name>
<dbReference type="AlphaFoldDB" id="A0A6M0CJP9"/>
<feature type="transmembrane region" description="Helical" evidence="1">
    <location>
        <begin position="103"/>
        <end position="121"/>
    </location>
</feature>
<keyword evidence="1" id="KW-0472">Membrane</keyword>
<organism evidence="2 3">
    <name type="scientific">Spongiivirga citrea</name>
    <dbReference type="NCBI Taxonomy" id="1481457"/>
    <lineage>
        <taxon>Bacteria</taxon>
        <taxon>Pseudomonadati</taxon>
        <taxon>Bacteroidota</taxon>
        <taxon>Flavobacteriia</taxon>
        <taxon>Flavobacteriales</taxon>
        <taxon>Flavobacteriaceae</taxon>
        <taxon>Spongiivirga</taxon>
    </lineage>
</organism>
<dbReference type="Pfam" id="PF10861">
    <property type="entry name" value="DUF2784"/>
    <property type="match status" value="1"/>
</dbReference>
<keyword evidence="1" id="KW-0812">Transmembrane</keyword>
<accession>A0A6M0CJP9</accession>
<gene>
    <name evidence="2" type="ORF">GWK10_13195</name>
</gene>
<dbReference type="InterPro" id="IPR021218">
    <property type="entry name" value="DUF2784"/>
</dbReference>
<evidence type="ECO:0000313" key="3">
    <source>
        <dbReference type="Proteomes" id="UP000474296"/>
    </source>
</evidence>
<dbReference type="EMBL" id="JAABOQ010000005">
    <property type="protein sequence ID" value="NER18175.1"/>
    <property type="molecule type" value="Genomic_DNA"/>
</dbReference>
<evidence type="ECO:0000256" key="1">
    <source>
        <dbReference type="SAM" id="Phobius"/>
    </source>
</evidence>
<reference evidence="2 3" key="1">
    <citation type="submission" date="2020-01" db="EMBL/GenBank/DDBJ databases">
        <title>Spongiivirga citrea KCTC 32990T.</title>
        <authorList>
            <person name="Wang G."/>
        </authorList>
    </citation>
    <scope>NUCLEOTIDE SEQUENCE [LARGE SCALE GENOMIC DNA]</scope>
    <source>
        <strain evidence="2 3">KCTC 32990</strain>
    </source>
</reference>